<dbReference type="PANTHER" id="PTHR38567:SF1">
    <property type="entry name" value="DUF4291 DOMAIN-CONTAINING PROTEIN"/>
    <property type="match status" value="1"/>
</dbReference>
<protein>
    <recommendedName>
        <fullName evidence="3">DUF4291 domain-containing protein</fullName>
    </recommendedName>
</protein>
<evidence type="ECO:0000313" key="2">
    <source>
        <dbReference type="Proteomes" id="UP000095713"/>
    </source>
</evidence>
<dbReference type="STRING" id="1849968.A8C32_16530"/>
<name>A0A1E5T9J6_9FLAO</name>
<accession>A0A1E5T9J6</accession>
<comment type="caution">
    <text evidence="1">The sequence shown here is derived from an EMBL/GenBank/DDBJ whole genome shotgun (WGS) entry which is preliminary data.</text>
</comment>
<evidence type="ECO:0000313" key="1">
    <source>
        <dbReference type="EMBL" id="OEK08060.1"/>
    </source>
</evidence>
<dbReference type="Pfam" id="PF14124">
    <property type="entry name" value="DUF4291"/>
    <property type="match status" value="1"/>
</dbReference>
<dbReference type="OrthoDB" id="65842at2"/>
<dbReference type="PANTHER" id="PTHR38567">
    <property type="entry name" value="DUF4291 DOMAIN-CONTAINING PROTEIN"/>
    <property type="match status" value="1"/>
</dbReference>
<reference evidence="1 2" key="1">
    <citation type="submission" date="2016-05" db="EMBL/GenBank/DDBJ databases">
        <title>Draft Genome Sequence of Algibacter sp. Strain SK-16 Isolated from the Surface Water of Aburatsubo Inlet.</title>
        <authorList>
            <person name="Wong S.-K."/>
            <person name="Yoshizawa S."/>
            <person name="Nakajima Y."/>
            <person name="Ogura Y."/>
            <person name="Tetsuya H."/>
            <person name="Hamasaki K."/>
        </authorList>
    </citation>
    <scope>NUCLEOTIDE SEQUENCE [LARGE SCALE GENOMIC DNA]</scope>
    <source>
        <strain evidence="1 2">SK-16</strain>
    </source>
</reference>
<gene>
    <name evidence="1" type="ORF">A8C32_16530</name>
</gene>
<dbReference type="InterPro" id="IPR025633">
    <property type="entry name" value="DUF4291"/>
</dbReference>
<organism evidence="1 2">
    <name type="scientific">Flavivirga aquatica</name>
    <dbReference type="NCBI Taxonomy" id="1849968"/>
    <lineage>
        <taxon>Bacteria</taxon>
        <taxon>Pseudomonadati</taxon>
        <taxon>Bacteroidota</taxon>
        <taxon>Flavobacteriia</taxon>
        <taxon>Flavobacteriales</taxon>
        <taxon>Flavobacteriaceae</taxon>
        <taxon>Flavivirga</taxon>
    </lineage>
</organism>
<dbReference type="EMBL" id="MDJD01000043">
    <property type="protein sequence ID" value="OEK08060.1"/>
    <property type="molecule type" value="Genomic_DNA"/>
</dbReference>
<dbReference type="Proteomes" id="UP000095713">
    <property type="component" value="Unassembled WGS sequence"/>
</dbReference>
<dbReference type="RefSeq" id="WP_069830519.1">
    <property type="nucleotide sequence ID" value="NZ_MDJD01000043.1"/>
</dbReference>
<evidence type="ECO:0008006" key="3">
    <source>
        <dbReference type="Google" id="ProtNLM"/>
    </source>
</evidence>
<keyword evidence="2" id="KW-1185">Reference proteome</keyword>
<proteinExistence type="predicted"/>
<sequence>MKERVIRAEYDDQTITVYQAYRKEIAIPTIENQTFVSPFKTTRMTWIKPSFLWMMYRSGWAQKEGQEYILKIKIKREGFEWALQNSCLSHFTKDIYSSVEEWRTIKDNSPVRIQWDPERDLLLNPLNHRAIQIGLSGIAVEKYVNDWIVSIEDITAYSKKIHQLVINDNLEKAKSMLPIEETYFSNYTVNNIIGAT</sequence>
<dbReference type="AlphaFoldDB" id="A0A1E5T9J6"/>